<evidence type="ECO:0000313" key="2">
    <source>
        <dbReference type="Proteomes" id="UP000681317"/>
    </source>
</evidence>
<accession>A0ABM7Q8E0</accession>
<evidence type="ECO:0008006" key="3">
    <source>
        <dbReference type="Google" id="ProtNLM"/>
    </source>
</evidence>
<reference evidence="1 2" key="1">
    <citation type="submission" date="2021-03" db="EMBL/GenBank/DDBJ databases">
        <title>Complete Genome Sequences of Two Lysobacter Strains Isolated from Sea Water (Lysobacter caseinilyticus) and Soil (Lysobacter helvus) in South Korea.</title>
        <authorList>
            <person name="Watanabe Y."/>
            <person name="Arakawa K."/>
        </authorList>
    </citation>
    <scope>NUCLEOTIDE SEQUENCE [LARGE SCALE GENOMIC DNA]</scope>
    <source>
        <strain evidence="1 2">KVB24</strain>
    </source>
</reference>
<protein>
    <recommendedName>
        <fullName evidence="3">Lipoprotein</fullName>
    </recommendedName>
</protein>
<keyword evidence="2" id="KW-1185">Reference proteome</keyword>
<evidence type="ECO:0000313" key="1">
    <source>
        <dbReference type="EMBL" id="BCT93673.1"/>
    </source>
</evidence>
<dbReference type="PROSITE" id="PS51257">
    <property type="entry name" value="PROKAR_LIPOPROTEIN"/>
    <property type="match status" value="1"/>
</dbReference>
<dbReference type="EMBL" id="AP024545">
    <property type="protein sequence ID" value="BCT93673.1"/>
    <property type="molecule type" value="Genomic_DNA"/>
</dbReference>
<proteinExistence type="predicted"/>
<name>A0ABM7Q8E0_9GAMM</name>
<organism evidence="1 2">
    <name type="scientific">Noviluteimonas caseinilytica</name>
    <dbReference type="NCBI Taxonomy" id="2675101"/>
    <lineage>
        <taxon>Bacteria</taxon>
        <taxon>Pseudomonadati</taxon>
        <taxon>Pseudomonadota</taxon>
        <taxon>Gammaproteobacteria</taxon>
        <taxon>Lysobacterales</taxon>
        <taxon>Lysobacteraceae</taxon>
        <taxon>Noviluteimonas</taxon>
    </lineage>
</organism>
<gene>
    <name evidence="1" type="ORF">LYSCAS_26970</name>
</gene>
<sequence length="166" mass="18204">MIRITSTVALAIVLTGCGVPDYTVKEGLPKASVFLQDGPSLKSWMYISRDSAKCTNLVSLETQITQRAPYSLVGPYSIESNVPLASHIRGIHSQGLTETTTCDVIFTNTFESSHYYLIKLVESSRTCGVLVYEANDSGLPLSTQPMNVNYRKYTQPMFMGSTACTD</sequence>
<dbReference type="Proteomes" id="UP000681317">
    <property type="component" value="Chromosome"/>
</dbReference>